<keyword evidence="1" id="KW-0472">Membrane</keyword>
<evidence type="ECO:0000313" key="2">
    <source>
        <dbReference type="EMBL" id="AWW38536.1"/>
    </source>
</evidence>
<feature type="transmembrane region" description="Helical" evidence="1">
    <location>
        <begin position="28"/>
        <end position="46"/>
    </location>
</feature>
<gene>
    <name evidence="2" type="ORF">DN051_19295</name>
</gene>
<keyword evidence="3" id="KW-1185">Reference proteome</keyword>
<protein>
    <submittedName>
        <fullName evidence="2">Uncharacterized protein</fullName>
    </submittedName>
</protein>
<dbReference type="SUPFAM" id="SSF103473">
    <property type="entry name" value="MFS general substrate transporter"/>
    <property type="match status" value="1"/>
</dbReference>
<dbReference type="EMBL" id="CP030073">
    <property type="protein sequence ID" value="AWW38536.1"/>
    <property type="molecule type" value="Genomic_DNA"/>
</dbReference>
<dbReference type="Proteomes" id="UP000249616">
    <property type="component" value="Chromosome"/>
</dbReference>
<keyword evidence="1" id="KW-1133">Transmembrane helix</keyword>
<organism evidence="2 3">
    <name type="scientific">Streptomyces cadmiisoli</name>
    <dbReference type="NCBI Taxonomy" id="2184053"/>
    <lineage>
        <taxon>Bacteria</taxon>
        <taxon>Bacillati</taxon>
        <taxon>Actinomycetota</taxon>
        <taxon>Actinomycetes</taxon>
        <taxon>Kitasatosporales</taxon>
        <taxon>Streptomycetaceae</taxon>
        <taxon>Streptomyces</taxon>
        <taxon>Streptomyces aurantiacus group</taxon>
    </lineage>
</organism>
<proteinExistence type="predicted"/>
<dbReference type="KEGG" id="scad:DN051_19295"/>
<feature type="transmembrane region" description="Helical" evidence="1">
    <location>
        <begin position="90"/>
        <end position="110"/>
    </location>
</feature>
<sequence>MAHAAPAPGRTAVATRTPDILSERAHAIGRWAVPVGLGLVYGYWAAANERSGGPITGWNLLLGFVSAAVFAAVFFGLLQVAPHMRREVHAVVWSSFAGIAFGFMYSLTGASILRSVVMSLAVAATFFVILFYRYYTHEDAEGHRIS</sequence>
<accession>A0A2Z4J0Z4</accession>
<reference evidence="2 3" key="1">
    <citation type="journal article" date="2019" name="Int. J. Syst. Evol. Microbiol.">
        <title>Streptomyces cadmiisoli sp. nov., a novel actinomycete isolated from cadmium-contaminated soil.</title>
        <authorList>
            <person name="Li K."/>
            <person name="Tang X."/>
            <person name="Zhao J."/>
            <person name="Guo Y."/>
            <person name="Tang Y."/>
            <person name="Gao J."/>
        </authorList>
    </citation>
    <scope>NUCLEOTIDE SEQUENCE [LARGE SCALE GENOMIC DNA]</scope>
    <source>
        <strain evidence="2 3">ZFG47</strain>
    </source>
</reference>
<dbReference type="RefSeq" id="WP_053760702.1">
    <property type="nucleotide sequence ID" value="NZ_CBDRHE010000004.1"/>
</dbReference>
<dbReference type="GeneID" id="32588391"/>
<feature type="transmembrane region" description="Helical" evidence="1">
    <location>
        <begin position="58"/>
        <end position="78"/>
    </location>
</feature>
<feature type="transmembrane region" description="Helical" evidence="1">
    <location>
        <begin position="116"/>
        <end position="135"/>
    </location>
</feature>
<evidence type="ECO:0000256" key="1">
    <source>
        <dbReference type="SAM" id="Phobius"/>
    </source>
</evidence>
<dbReference type="InterPro" id="IPR036259">
    <property type="entry name" value="MFS_trans_sf"/>
</dbReference>
<keyword evidence="1" id="KW-0812">Transmembrane</keyword>
<evidence type="ECO:0000313" key="3">
    <source>
        <dbReference type="Proteomes" id="UP000249616"/>
    </source>
</evidence>
<name>A0A2Z4J0Z4_9ACTN</name>
<dbReference type="AlphaFoldDB" id="A0A2Z4J0Z4"/>